<evidence type="ECO:0000256" key="1">
    <source>
        <dbReference type="SAM" id="Phobius"/>
    </source>
</evidence>
<dbReference type="KEGG" id="bacg:D2962_16515"/>
<keyword evidence="1" id="KW-0472">Membrane</keyword>
<proteinExistence type="predicted"/>
<evidence type="ECO:0008006" key="4">
    <source>
        <dbReference type="Google" id="ProtNLM"/>
    </source>
</evidence>
<dbReference type="Pfam" id="PF12389">
    <property type="entry name" value="Peptidase_M73"/>
    <property type="match status" value="1"/>
</dbReference>
<dbReference type="InterPro" id="IPR023833">
    <property type="entry name" value="Signal_pept_SipW-depend-type"/>
</dbReference>
<evidence type="ECO:0000313" key="3">
    <source>
        <dbReference type="Proteomes" id="UP000280960"/>
    </source>
</evidence>
<name>A0A3G2R9A9_9FIRM</name>
<dbReference type="InterPro" id="IPR022121">
    <property type="entry name" value="Peptidase_M73_camelysin"/>
</dbReference>
<dbReference type="EMBL" id="CP033169">
    <property type="protein sequence ID" value="AYO31985.1"/>
    <property type="molecule type" value="Genomic_DNA"/>
</dbReference>
<sequence>MTMRRNIIISLVLIGLLAFGIGFGTFAWFTSSATSQNNTFTAGTLKLNENGLSGFTNLGNIGNIAPGDSTDEVSVVIENTGSLDLAWFGGFRVTPAVENGTTKLAEAIYIKYAKMEFLKEDGSIWEPADEFIVNGTGSGPYGAFYTQLAQNDPMGVVTLKSFLEANAMGAGPGVQMGALKPGSNYKFTFVLGFAPNAGNEYQADAEDINPVNISYAVDATQIDLGALEALDNQHPEYAGLTNHLAWLNVQIAKQ</sequence>
<feature type="transmembrane region" description="Helical" evidence="1">
    <location>
        <begin position="7"/>
        <end position="29"/>
    </location>
</feature>
<dbReference type="NCBIfam" id="TIGR04088">
    <property type="entry name" value="cognate_SipW"/>
    <property type="match status" value="1"/>
</dbReference>
<protein>
    <recommendedName>
        <fullName evidence="4">SipW-cognate class signal peptide</fullName>
    </recommendedName>
</protein>
<dbReference type="AlphaFoldDB" id="A0A3G2R9A9"/>
<keyword evidence="1" id="KW-0812">Transmembrane</keyword>
<gene>
    <name evidence="2" type="ORF">D2962_16515</name>
</gene>
<keyword evidence="3" id="KW-1185">Reference proteome</keyword>
<organism evidence="2 3">
    <name type="scientific">Biomaibacter acetigenes</name>
    <dbReference type="NCBI Taxonomy" id="2316383"/>
    <lineage>
        <taxon>Bacteria</taxon>
        <taxon>Bacillati</taxon>
        <taxon>Bacillota</taxon>
        <taxon>Clostridia</taxon>
        <taxon>Thermosediminibacterales</taxon>
        <taxon>Tepidanaerobacteraceae</taxon>
        <taxon>Biomaibacter</taxon>
    </lineage>
</organism>
<evidence type="ECO:0000313" key="2">
    <source>
        <dbReference type="EMBL" id="AYO31985.1"/>
    </source>
</evidence>
<accession>A0A3G2R9A9</accession>
<reference evidence="2 3" key="1">
    <citation type="submission" date="2018-10" db="EMBL/GenBank/DDBJ databases">
        <authorList>
            <person name="Zhang X."/>
        </authorList>
    </citation>
    <scope>NUCLEOTIDE SEQUENCE [LARGE SCALE GENOMIC DNA]</scope>
    <source>
        <strain evidence="2 3">SK-G1</strain>
    </source>
</reference>
<dbReference type="Proteomes" id="UP000280960">
    <property type="component" value="Chromosome"/>
</dbReference>
<keyword evidence="1" id="KW-1133">Transmembrane helix</keyword>